<sequence>MKLSTAFQLGAFRLAHRVVMPPLTRMRSANGVPSPLAATYYGQRATDGGLIIAEATQISQQGQGYPQTPGIYTPEQVAGWRTVVDAVKERGGVIFLQLWHVGRISHSSFQKDGAVPVAPSAIRPAGNAFKSDFQRAPYETPRALELNEIAEIVADYRKAAENAKQAGFDGIEIHAANGYLLQQFLEDKTNHRTDRYGGSIANRARLLFEVLDAVSDVWPADRVGVRLSPFSSVGDVADSDPMGLYTYVIKELAARDVGFLHLIEARVRAGLVDQTDDAAPQSVATLLRPLFPGAFIVSGGFTAETAEQALAAGTADLVAFGRAFIANPDLPRRLALGARLNEPDRSTFYGGAERGYTDYPSLDEVGVFSA</sequence>
<name>A0A560MCK7_9BRAD</name>
<dbReference type="RefSeq" id="WP_146985670.1">
    <property type="nucleotide sequence ID" value="NZ_VITY01000003.1"/>
</dbReference>
<dbReference type="Proteomes" id="UP000321304">
    <property type="component" value="Unassembled WGS sequence"/>
</dbReference>
<dbReference type="GO" id="GO:0010181">
    <property type="term" value="F:FMN binding"/>
    <property type="evidence" value="ECO:0007669"/>
    <property type="project" value="InterPro"/>
</dbReference>
<evidence type="ECO:0000313" key="5">
    <source>
        <dbReference type="EMBL" id="TWC05339.1"/>
    </source>
</evidence>
<dbReference type="Gene3D" id="3.20.20.70">
    <property type="entry name" value="Aldolase class I"/>
    <property type="match status" value="1"/>
</dbReference>
<dbReference type="Pfam" id="PF00724">
    <property type="entry name" value="Oxidored_FMN"/>
    <property type="match status" value="1"/>
</dbReference>
<dbReference type="OrthoDB" id="9804454at2"/>
<evidence type="ECO:0000259" key="4">
    <source>
        <dbReference type="Pfam" id="PF00724"/>
    </source>
</evidence>
<evidence type="ECO:0000256" key="2">
    <source>
        <dbReference type="ARBA" id="ARBA00005979"/>
    </source>
</evidence>
<comment type="similarity">
    <text evidence="2">Belongs to the NADH:flavin oxidoreductase/NADH oxidase family.</text>
</comment>
<comment type="cofactor">
    <cofactor evidence="1">
        <name>FMN</name>
        <dbReference type="ChEBI" id="CHEBI:58210"/>
    </cofactor>
</comment>
<protein>
    <submittedName>
        <fullName evidence="5">N-ethylmaleimide reductase</fullName>
    </submittedName>
</protein>
<keyword evidence="6" id="KW-1185">Reference proteome</keyword>
<dbReference type="PANTHER" id="PTHR22893:SF98">
    <property type="entry name" value="OXIDOREDUCTASE"/>
    <property type="match status" value="1"/>
</dbReference>
<dbReference type="GO" id="GO:0005829">
    <property type="term" value="C:cytosol"/>
    <property type="evidence" value="ECO:0007669"/>
    <property type="project" value="TreeGrafter"/>
</dbReference>
<proteinExistence type="inferred from homology"/>
<evidence type="ECO:0000256" key="3">
    <source>
        <dbReference type="ARBA" id="ARBA00023002"/>
    </source>
</evidence>
<dbReference type="GO" id="GO:0016628">
    <property type="term" value="F:oxidoreductase activity, acting on the CH-CH group of donors, NAD or NADP as acceptor"/>
    <property type="evidence" value="ECO:0007669"/>
    <property type="project" value="UniProtKB-ARBA"/>
</dbReference>
<dbReference type="InterPro" id="IPR001155">
    <property type="entry name" value="OxRdtase_FMN_N"/>
</dbReference>
<dbReference type="InterPro" id="IPR045247">
    <property type="entry name" value="Oye-like"/>
</dbReference>
<feature type="domain" description="NADH:flavin oxidoreductase/NADH oxidase N-terminal" evidence="4">
    <location>
        <begin position="6"/>
        <end position="338"/>
    </location>
</feature>
<reference evidence="5 6" key="1">
    <citation type="submission" date="2019-06" db="EMBL/GenBank/DDBJ databases">
        <title>Genomic Encyclopedia of Type Strains, Phase IV (KMG-V): Genome sequencing to study the core and pangenomes of soil and plant-associated prokaryotes.</title>
        <authorList>
            <person name="Whitman W."/>
        </authorList>
    </citation>
    <scope>NUCLEOTIDE SEQUENCE [LARGE SCALE GENOMIC DNA]</scope>
    <source>
        <strain evidence="5 6">BR 10355</strain>
    </source>
</reference>
<dbReference type="InterPro" id="IPR013785">
    <property type="entry name" value="Aldolase_TIM"/>
</dbReference>
<dbReference type="SUPFAM" id="SSF51395">
    <property type="entry name" value="FMN-linked oxidoreductases"/>
    <property type="match status" value="1"/>
</dbReference>
<dbReference type="PANTHER" id="PTHR22893">
    <property type="entry name" value="NADH OXIDOREDUCTASE-RELATED"/>
    <property type="match status" value="1"/>
</dbReference>
<accession>A0A560MCK7</accession>
<evidence type="ECO:0000256" key="1">
    <source>
        <dbReference type="ARBA" id="ARBA00001917"/>
    </source>
</evidence>
<dbReference type="FunFam" id="3.20.20.70:FF:000059">
    <property type="entry name" value="N-ethylmaleimide reductase, FMN-linked"/>
    <property type="match status" value="1"/>
</dbReference>
<dbReference type="EMBL" id="VITY01000003">
    <property type="protein sequence ID" value="TWC05339.1"/>
    <property type="molecule type" value="Genomic_DNA"/>
</dbReference>
<organism evidence="5 6">
    <name type="scientific">Bradyrhizobium macuxiense</name>
    <dbReference type="NCBI Taxonomy" id="1755647"/>
    <lineage>
        <taxon>Bacteria</taxon>
        <taxon>Pseudomonadati</taxon>
        <taxon>Pseudomonadota</taxon>
        <taxon>Alphaproteobacteria</taxon>
        <taxon>Hyphomicrobiales</taxon>
        <taxon>Nitrobacteraceae</taxon>
        <taxon>Bradyrhizobium</taxon>
    </lineage>
</organism>
<keyword evidence="3" id="KW-0560">Oxidoreductase</keyword>
<comment type="caution">
    <text evidence="5">The sequence shown here is derived from an EMBL/GenBank/DDBJ whole genome shotgun (WGS) entry which is preliminary data.</text>
</comment>
<gene>
    <name evidence="5" type="ORF">FBZ93_103353</name>
</gene>
<evidence type="ECO:0000313" key="6">
    <source>
        <dbReference type="Proteomes" id="UP000321304"/>
    </source>
</evidence>
<dbReference type="AlphaFoldDB" id="A0A560MCK7"/>
<dbReference type="CDD" id="cd02933">
    <property type="entry name" value="OYE_like_FMN"/>
    <property type="match status" value="1"/>
</dbReference>